<evidence type="ECO:0000256" key="1">
    <source>
        <dbReference type="ARBA" id="ARBA00004922"/>
    </source>
</evidence>
<keyword evidence="6" id="KW-0735">Signal-anchor</keyword>
<dbReference type="InterPro" id="IPR031481">
    <property type="entry name" value="Glyco_tran_10_N"/>
</dbReference>
<dbReference type="UniPathway" id="UPA00378"/>
<evidence type="ECO:0000256" key="4">
    <source>
        <dbReference type="ARBA" id="ARBA00022679"/>
    </source>
</evidence>
<dbReference type="InterPro" id="IPR001503">
    <property type="entry name" value="Glyco_trans_10"/>
</dbReference>
<dbReference type="AlphaFoldDB" id="A0A7M7RAN6"/>
<evidence type="ECO:0000256" key="2">
    <source>
        <dbReference type="ARBA" id="ARBA00008919"/>
    </source>
</evidence>
<evidence type="ECO:0000259" key="13">
    <source>
        <dbReference type="Pfam" id="PF00852"/>
    </source>
</evidence>
<evidence type="ECO:0000256" key="3">
    <source>
        <dbReference type="ARBA" id="ARBA00022676"/>
    </source>
</evidence>
<feature type="domain" description="Fucosyltransferase N-terminal" evidence="14">
    <location>
        <begin position="163"/>
        <end position="264"/>
    </location>
</feature>
<dbReference type="InParanoid" id="A0A7M7RAN6"/>
<evidence type="ECO:0000256" key="12">
    <source>
        <dbReference type="SAM" id="MobiDB-lite"/>
    </source>
</evidence>
<feature type="region of interest" description="Disordered" evidence="12">
    <location>
        <begin position="487"/>
        <end position="518"/>
    </location>
</feature>
<keyword evidence="8 11" id="KW-0472">Membrane</keyword>
<dbReference type="EC" id="2.4.1.-" evidence="11"/>
<evidence type="ECO:0000313" key="16">
    <source>
        <dbReference type="Proteomes" id="UP000007110"/>
    </source>
</evidence>
<evidence type="ECO:0000313" key="15">
    <source>
        <dbReference type="EnsemblMetazoa" id="XP_784168"/>
    </source>
</evidence>
<feature type="domain" description="Fucosyltransferase C-terminal" evidence="13">
    <location>
        <begin position="299"/>
        <end position="484"/>
    </location>
</feature>
<feature type="transmembrane region" description="Helical" evidence="11">
    <location>
        <begin position="55"/>
        <end position="74"/>
    </location>
</feature>
<keyword evidence="9" id="KW-0325">Glycoprotein</keyword>
<dbReference type="GO" id="GO:0032580">
    <property type="term" value="C:Golgi cisterna membrane"/>
    <property type="evidence" value="ECO:0007669"/>
    <property type="project" value="UniProtKB-SubCell"/>
</dbReference>
<evidence type="ECO:0000256" key="5">
    <source>
        <dbReference type="ARBA" id="ARBA00022692"/>
    </source>
</evidence>
<evidence type="ECO:0000256" key="10">
    <source>
        <dbReference type="ARBA" id="ARBA00060399"/>
    </source>
</evidence>
<organism evidence="15 16">
    <name type="scientific">Strongylocentrotus purpuratus</name>
    <name type="common">Purple sea urchin</name>
    <dbReference type="NCBI Taxonomy" id="7668"/>
    <lineage>
        <taxon>Eukaryota</taxon>
        <taxon>Metazoa</taxon>
        <taxon>Echinodermata</taxon>
        <taxon>Eleutherozoa</taxon>
        <taxon>Echinozoa</taxon>
        <taxon>Echinoidea</taxon>
        <taxon>Euechinoidea</taxon>
        <taxon>Echinacea</taxon>
        <taxon>Camarodonta</taxon>
        <taxon>Echinidea</taxon>
        <taxon>Strongylocentrotidae</taxon>
        <taxon>Strongylocentrotus</taxon>
    </lineage>
</organism>
<dbReference type="GeneID" id="578938"/>
<keyword evidence="5 11" id="KW-0812">Transmembrane</keyword>
<name>A0A7M7RAN6_STRPU</name>
<keyword evidence="11" id="KW-0333">Golgi apparatus</keyword>
<dbReference type="Pfam" id="PF00852">
    <property type="entry name" value="Glyco_transf_10"/>
    <property type="match status" value="1"/>
</dbReference>
<evidence type="ECO:0000256" key="6">
    <source>
        <dbReference type="ARBA" id="ARBA00022968"/>
    </source>
</evidence>
<evidence type="ECO:0000259" key="14">
    <source>
        <dbReference type="Pfam" id="PF17039"/>
    </source>
</evidence>
<feature type="region of interest" description="Disordered" evidence="12">
    <location>
        <begin position="1"/>
        <end position="27"/>
    </location>
</feature>
<evidence type="ECO:0000256" key="9">
    <source>
        <dbReference type="ARBA" id="ARBA00023180"/>
    </source>
</evidence>
<protein>
    <recommendedName>
        <fullName evidence="11">Fucosyltransferase</fullName>
        <ecNumber evidence="11">2.4.1.-</ecNumber>
    </recommendedName>
</protein>
<proteinExistence type="inferred from homology"/>
<comment type="similarity">
    <text evidence="2 11">Belongs to the glycosyltransferase 10 family.</text>
</comment>
<dbReference type="EnsemblMetazoa" id="XM_779075">
    <property type="protein sequence ID" value="XP_784168"/>
    <property type="gene ID" value="LOC578938"/>
</dbReference>
<dbReference type="FunFam" id="3.40.50.11660:FF:000002">
    <property type="entry name" value="Alpha-(1,3)-fucosyltransferase"/>
    <property type="match status" value="1"/>
</dbReference>
<dbReference type="OMA" id="EHREWGV"/>
<reference evidence="15" key="2">
    <citation type="submission" date="2021-01" db="UniProtKB">
        <authorList>
            <consortium name="EnsemblMetazoa"/>
        </authorList>
    </citation>
    <scope>IDENTIFICATION</scope>
</reference>
<dbReference type="RefSeq" id="XP_784168.4">
    <property type="nucleotide sequence ID" value="XM_779075.5"/>
</dbReference>
<dbReference type="FunCoup" id="A0A7M7RAN6">
    <property type="interactions" value="169"/>
</dbReference>
<dbReference type="Gene3D" id="3.40.50.11660">
    <property type="entry name" value="Glycosyl transferase family 10, C-terminal domain"/>
    <property type="match status" value="1"/>
</dbReference>
<keyword evidence="16" id="KW-1185">Reference proteome</keyword>
<dbReference type="PANTHER" id="PTHR11929">
    <property type="entry name" value="ALPHA- 1,3 -FUCOSYLTRANSFERASE"/>
    <property type="match status" value="1"/>
</dbReference>
<dbReference type="PANTHER" id="PTHR11929:SF198">
    <property type="entry name" value="ALPHA-(1,3)-FUCOSYLTRANSFERASE 11"/>
    <property type="match status" value="1"/>
</dbReference>
<evidence type="ECO:0000256" key="8">
    <source>
        <dbReference type="ARBA" id="ARBA00023136"/>
    </source>
</evidence>
<evidence type="ECO:0000256" key="7">
    <source>
        <dbReference type="ARBA" id="ARBA00022989"/>
    </source>
</evidence>
<dbReference type="InterPro" id="IPR055270">
    <property type="entry name" value="Glyco_tran_10_C"/>
</dbReference>
<keyword evidence="7 11" id="KW-1133">Transmembrane helix</keyword>
<dbReference type="Proteomes" id="UP000007110">
    <property type="component" value="Unassembled WGS sequence"/>
</dbReference>
<dbReference type="InterPro" id="IPR038577">
    <property type="entry name" value="GT10-like_C_sf"/>
</dbReference>
<dbReference type="SUPFAM" id="SSF53756">
    <property type="entry name" value="UDP-Glycosyltransferase/glycogen phosphorylase"/>
    <property type="match status" value="1"/>
</dbReference>
<dbReference type="GO" id="GO:0046920">
    <property type="term" value="F:alpha-(1-&gt;3)-fucosyltransferase activity"/>
    <property type="evidence" value="ECO:0000318"/>
    <property type="project" value="GO_Central"/>
</dbReference>
<comment type="pathway">
    <text evidence="1">Protein modification; protein glycosylation.</text>
</comment>
<feature type="compositionally biased region" description="Basic and acidic residues" evidence="12">
    <location>
        <begin position="487"/>
        <end position="501"/>
    </location>
</feature>
<dbReference type="KEGG" id="spu:578938"/>
<evidence type="ECO:0000256" key="11">
    <source>
        <dbReference type="RuleBase" id="RU003832"/>
    </source>
</evidence>
<accession>A0A7M7RAN6</accession>
<sequence length="571" mass="65782">MDSADTPVRQRKKVTADNARGDFDQTEQTAKNVIQQEEDDQVQDDGHDGVDCKCAIIILFLVFAVVFLGSVTLGSRFSLPISLFSTLNNRMTGQTEQKLNPTKATFHDREQKASDSFHQKDYDGHVRENNDGFSADEILMHSENQFERNGEMKEKPSKPVLDKQTILWWTDALFPHSHRGHISNITCGEHTCLTTSDKRVLSDPLTRGILFYGTDFRAYEAPLPRKPWHEWALLHEESPMNNYALVHGMRLFNHTATFKRGSDYPITTHSLTNVDYLTEREPVPIEEKNRLRKKNFAPILYVQSHCDVAGDRDRFVKELMKHIRVDSYGQCLNNKKIPEDLSNPIDSMESEQFYDFISKYKFHLAFENAICDDYITEKFFRPLHVGSVPIYRGSPSAQDWAPSKRSFIDVNQFESPRQLAYFIKLLDENDDIYLEYLSFKETGITNKALVDHMNNRDYAINQWNLHSFISGFECHVCKKISERYKAELDPSHPAPEKKIGDSSHMGCPPPAPSVGNIEDIPATEGIHNWIQDYWGMRDQVVALEEMIKDGAKDSSKLFEVMEDIYNENHRP</sequence>
<dbReference type="CTD" id="286971"/>
<dbReference type="Pfam" id="PF17039">
    <property type="entry name" value="Glyco_tran_10_N"/>
    <property type="match status" value="1"/>
</dbReference>
<reference evidence="16" key="1">
    <citation type="submission" date="2015-02" db="EMBL/GenBank/DDBJ databases">
        <title>Genome sequencing for Strongylocentrotus purpuratus.</title>
        <authorList>
            <person name="Murali S."/>
            <person name="Liu Y."/>
            <person name="Vee V."/>
            <person name="English A."/>
            <person name="Wang M."/>
            <person name="Skinner E."/>
            <person name="Han Y."/>
            <person name="Muzny D.M."/>
            <person name="Worley K.C."/>
            <person name="Gibbs R.A."/>
        </authorList>
    </citation>
    <scope>NUCLEOTIDE SEQUENCE</scope>
</reference>
<dbReference type="OrthoDB" id="9993460at2759"/>
<keyword evidence="3 11" id="KW-0328">Glycosyltransferase</keyword>
<keyword evidence="4 11" id="KW-0808">Transferase</keyword>
<comment type="subcellular location">
    <subcellularLocation>
        <location evidence="10">Endomembrane system</location>
        <topology evidence="10">Single-pass type II membrane protein</topology>
    </subcellularLocation>
    <subcellularLocation>
        <location evidence="11">Golgi apparatus</location>
        <location evidence="11">Golgi stack membrane</location>
        <topology evidence="11">Single-pass type II membrane protein</topology>
    </subcellularLocation>
</comment>